<keyword evidence="1" id="KW-0732">Signal</keyword>
<dbReference type="GeneID" id="19142949"/>
<dbReference type="OrthoDB" id="3693255at2759"/>
<evidence type="ECO:0000256" key="1">
    <source>
        <dbReference type="SAM" id="SignalP"/>
    </source>
</evidence>
<organism evidence="2 3">
    <name type="scientific">Cochliobolus carbonum (strain 26-R-13)</name>
    <name type="common">Maize leaf spot fungus</name>
    <name type="synonym">Bipolaris zeicola</name>
    <dbReference type="NCBI Taxonomy" id="930089"/>
    <lineage>
        <taxon>Eukaryota</taxon>
        <taxon>Fungi</taxon>
        <taxon>Dikarya</taxon>
        <taxon>Ascomycota</taxon>
        <taxon>Pezizomycotina</taxon>
        <taxon>Dothideomycetes</taxon>
        <taxon>Pleosporomycetidae</taxon>
        <taxon>Pleosporales</taxon>
        <taxon>Pleosporineae</taxon>
        <taxon>Pleosporaceae</taxon>
        <taxon>Bipolaris</taxon>
    </lineage>
</organism>
<dbReference type="RefSeq" id="XP_007715399.1">
    <property type="nucleotide sequence ID" value="XM_007717209.1"/>
</dbReference>
<evidence type="ECO:0000313" key="3">
    <source>
        <dbReference type="Proteomes" id="UP000053841"/>
    </source>
</evidence>
<dbReference type="AlphaFoldDB" id="W6XX15"/>
<dbReference type="Proteomes" id="UP000053841">
    <property type="component" value="Unassembled WGS sequence"/>
</dbReference>
<feature type="chain" id="PRO_5004885152" description="Cyanovirin-N domain-containing protein" evidence="1">
    <location>
        <begin position="21"/>
        <end position="96"/>
    </location>
</feature>
<reference evidence="2 3" key="1">
    <citation type="journal article" date="2013" name="PLoS Genet.">
        <title>Comparative genome structure, secondary metabolite, and effector coding capacity across Cochliobolus pathogens.</title>
        <authorList>
            <person name="Condon B.J."/>
            <person name="Leng Y."/>
            <person name="Wu D."/>
            <person name="Bushley K.E."/>
            <person name="Ohm R.A."/>
            <person name="Otillar R."/>
            <person name="Martin J."/>
            <person name="Schackwitz W."/>
            <person name="Grimwood J."/>
            <person name="MohdZainudin N."/>
            <person name="Xue C."/>
            <person name="Wang R."/>
            <person name="Manning V.A."/>
            <person name="Dhillon B."/>
            <person name="Tu Z.J."/>
            <person name="Steffenson B.J."/>
            <person name="Salamov A."/>
            <person name="Sun H."/>
            <person name="Lowry S."/>
            <person name="LaButti K."/>
            <person name="Han J."/>
            <person name="Copeland A."/>
            <person name="Lindquist E."/>
            <person name="Barry K."/>
            <person name="Schmutz J."/>
            <person name="Baker S.E."/>
            <person name="Ciuffetti L.M."/>
            <person name="Grigoriev I.V."/>
            <person name="Zhong S."/>
            <person name="Turgeon B.G."/>
        </authorList>
    </citation>
    <scope>NUCLEOTIDE SEQUENCE [LARGE SCALE GENOMIC DNA]</scope>
    <source>
        <strain evidence="2 3">26-R-13</strain>
    </source>
</reference>
<keyword evidence="3" id="KW-1185">Reference proteome</keyword>
<gene>
    <name evidence="2" type="ORF">COCCADRAFT_104248</name>
</gene>
<proteinExistence type="predicted"/>
<name>W6XX15_COCC2</name>
<protein>
    <recommendedName>
        <fullName evidence="4">Cyanovirin-N domain-containing protein</fullName>
    </recommendedName>
</protein>
<accession>W6XX15</accession>
<sequence length="96" mass="10661">MRFTILAAIVPLLSLTVAQGNWNCKNSDDPDYMKMDLQHRQAAPDGLCVNDGGLGLLAHRCTAVRRSLVSHVLMLILVLGKALQAKQQWYIIFPKS</sequence>
<dbReference type="HOGENOM" id="CLU_183903_0_0_1"/>
<evidence type="ECO:0000313" key="2">
    <source>
        <dbReference type="EMBL" id="EUC30303.1"/>
    </source>
</evidence>
<feature type="signal peptide" evidence="1">
    <location>
        <begin position="1"/>
        <end position="20"/>
    </location>
</feature>
<evidence type="ECO:0008006" key="4">
    <source>
        <dbReference type="Google" id="ProtNLM"/>
    </source>
</evidence>
<dbReference type="KEGG" id="bze:COCCADRAFT_104248"/>
<dbReference type="EMBL" id="KI964706">
    <property type="protein sequence ID" value="EUC30303.1"/>
    <property type="molecule type" value="Genomic_DNA"/>
</dbReference>